<dbReference type="VEuPathDB" id="GiardiaDB:DHA2_13914"/>
<reference evidence="3" key="1">
    <citation type="submission" date="2012-02" db="EMBL/GenBank/DDBJ databases">
        <title>Genome sequencing of Giardia lamblia Genotypes A2 and B isolates (DH and GS) and comparative analysis with the genomes of Genotypes A1 and E (WB and Pig).</title>
        <authorList>
            <person name="Adam R."/>
            <person name="Dahlstrom E."/>
            <person name="Martens C."/>
            <person name="Bruno D."/>
            <person name="Barbian K."/>
            <person name="Porcella S.F."/>
            <person name="Nash T."/>
        </authorList>
    </citation>
    <scope>NUCLEOTIDE SEQUENCE</scope>
    <source>
        <strain evidence="3">DH</strain>
    </source>
</reference>
<dbReference type="VEuPathDB" id="GiardiaDB:GL50581_4495"/>
<sequence>VPTDADSIMKEKSRPAMAHILGQAKQYKDSKWTTLIKPASIYINAQLVFPELQVCEADPSSGSEPVIHLYTMMDLTDCGSNETFQKIFLTFKEKDNGADVYTTVECSKLLARDGSEAPVDKKINLFKSILASATHIKADLTKPYVSSLPAPYGLPQSYDFAKEYSAISVFLGRDEGRNRIGEYAVLALASGSALEEKGLKFGTGRVPSAYLSAHWLVADVGESGTTAIPILPDLIFEILADEQQFSIALPYTALSQQATKAKFLPLAFVFSEGAEFQEFSENFAKYFSLAARKEAGYKIDAKDAQDDNQFVSTAFCPQRKPRKSSKSVPIVEANSDSDDCSDVEFMDSQAGGNGIMKTPLEKVEPGKMEAGYLDPKLLNYKDPAHSSALLKNHLVAQFLFQGSTAVVSRDDALELCHVQPKLRTESLQLRDKFGSILAPGALRFGTNVECLLSTSLSCPEDQRDIIYRKDFQRPDALQYYTATDAGIDYHPEIVDFDTGKAGASSVGACSIDPSNAIVVLTKMGVHMLDTRIAGSSQRSGVSYSYKSSVRFSAILVTPKGHVVTGSMAGEIRIFNKMGQRALTCYPGIGYPITHLAITGDEKWLLATAQTILLVYPTTTADGEHSCFSGHGIPGDKRPKPIILRLSPETAQEIGATTESGLRPATFSLDEAEIITGTEKYLIIWNFDKVKAGVVSSSRACTKIALGSQLIGAGMGVLGQIAVGTDSDFRIVKHARRTRKR</sequence>
<comment type="caution">
    <text evidence="2">The sequence shown here is derived from an EMBL/GenBank/DDBJ whole genome shotgun (WGS) entry which is preliminary data.</text>
</comment>
<dbReference type="SUPFAM" id="SSF50978">
    <property type="entry name" value="WD40 repeat-like"/>
    <property type="match status" value="1"/>
</dbReference>
<dbReference type="InterPro" id="IPR013863">
    <property type="entry name" value="VID27_C"/>
</dbReference>
<feature type="non-terminal residue" evidence="2">
    <location>
        <position position="1"/>
    </location>
</feature>
<evidence type="ECO:0000259" key="1">
    <source>
        <dbReference type="Pfam" id="PF08553"/>
    </source>
</evidence>
<dbReference type="PANTHER" id="PTHR31913">
    <property type="entry name" value="VACUOLAR IMPORT AND DEGRADATION PROTEIN 27"/>
    <property type="match status" value="1"/>
</dbReference>
<reference evidence="2 3" key="2">
    <citation type="journal article" date="2013" name="Genome Biol. Evol.">
        <title>Genome sequencing of Giardia lamblia genotypes A2 and B isolates (DH and GS) and comparative analysis with the genomes of genotypes A1 and E (WB and Pig).</title>
        <authorList>
            <person name="Adam R.D."/>
            <person name="Dahlstrom E.W."/>
            <person name="Martens C.A."/>
            <person name="Bruno D.P."/>
            <person name="Barbian K.D."/>
            <person name="Ricklefs S.M."/>
            <person name="Hernandez M.M."/>
            <person name="Narla N.P."/>
            <person name="Patel R.B."/>
            <person name="Porcella S.F."/>
            <person name="Nash T.E."/>
        </authorList>
    </citation>
    <scope>NUCLEOTIDE SEQUENCE [LARGE SCALE GENOMIC DNA]</scope>
    <source>
        <strain evidence="2 3">DH</strain>
    </source>
</reference>
<protein>
    <submittedName>
        <fullName evidence="2">VID27 cytoplasmic protein</fullName>
    </submittedName>
</protein>
<dbReference type="GO" id="GO:0005634">
    <property type="term" value="C:nucleus"/>
    <property type="evidence" value="ECO:0007669"/>
    <property type="project" value="TreeGrafter"/>
</dbReference>
<dbReference type="Proteomes" id="UP000018320">
    <property type="component" value="Unassembled WGS sequence"/>
</dbReference>
<dbReference type="GO" id="GO:0005737">
    <property type="term" value="C:cytoplasm"/>
    <property type="evidence" value="ECO:0007669"/>
    <property type="project" value="TreeGrafter"/>
</dbReference>
<dbReference type="InterPro" id="IPR036322">
    <property type="entry name" value="WD40_repeat_dom_sf"/>
</dbReference>
<dbReference type="VEuPathDB" id="GiardiaDB:QR46_0934"/>
<dbReference type="EMBL" id="AHGT01000014">
    <property type="protein sequence ID" value="ESU38334.1"/>
    <property type="molecule type" value="Genomic_DNA"/>
</dbReference>
<evidence type="ECO:0000313" key="2">
    <source>
        <dbReference type="EMBL" id="ESU38334.1"/>
    </source>
</evidence>
<dbReference type="AlphaFoldDB" id="V6TI55"/>
<name>V6TI55_GIAIN</name>
<dbReference type="Pfam" id="PF08553">
    <property type="entry name" value="VID27"/>
    <property type="match status" value="1"/>
</dbReference>
<accession>V6TI55</accession>
<proteinExistence type="predicted"/>
<gene>
    <name evidence="2" type="ORF">DHA2_13914</name>
</gene>
<dbReference type="InterPro" id="IPR040458">
    <property type="entry name" value="Vid27"/>
</dbReference>
<dbReference type="PANTHER" id="PTHR31913:SF0">
    <property type="entry name" value="VACUOLAR IMPORT AND DEGRADATION PROTEIN 27"/>
    <property type="match status" value="1"/>
</dbReference>
<organism evidence="2 3">
    <name type="scientific">Giardia intestinalis</name>
    <name type="common">Giardia lamblia</name>
    <dbReference type="NCBI Taxonomy" id="5741"/>
    <lineage>
        <taxon>Eukaryota</taxon>
        <taxon>Metamonada</taxon>
        <taxon>Diplomonadida</taxon>
        <taxon>Hexamitidae</taxon>
        <taxon>Giardiinae</taxon>
        <taxon>Giardia</taxon>
    </lineage>
</organism>
<evidence type="ECO:0000313" key="3">
    <source>
        <dbReference type="Proteomes" id="UP000018320"/>
    </source>
</evidence>
<dbReference type="VEuPathDB" id="GiardiaDB:GL50803_0013914"/>
<feature type="domain" description="Vacuolar import/degradation Vid27 C-terminal" evidence="1">
    <location>
        <begin position="515"/>
        <end position="693"/>
    </location>
</feature>